<sequence>MKKLVLVYNPVSGKAVFKKRLDEIIYKLQSRGCMVIPYRTTPENADLVDFIRLAAPDGIIAAGGDGTVHEIVNLIMREKLNIPMGIIGTGTSNDFATFLHLDTDEYFDRIASGQTMKIDLGKVGDTYFINVASAGMVTSIAHEVDTRLKNAFGKMAYYVHGLKTLPQFRAFDLTVRTEKEEFNEKAFLFLVVNSSVVASFKNAAVQASVQDGVLDLIIMKQCNVADLMIVTTELLAGKDISQRKEVIYRQASTFEVECSEELTSDIDGEVGPKLPLKIETVPQVLDIFY</sequence>
<dbReference type="InterPro" id="IPR017438">
    <property type="entry name" value="ATP-NAD_kinase_N"/>
</dbReference>
<keyword evidence="10" id="KW-0443">Lipid metabolism</keyword>
<proteinExistence type="inferred from homology"/>
<protein>
    <submittedName>
        <fullName evidence="14">Diacylglycerol kinase</fullName>
    </submittedName>
</protein>
<dbReference type="PANTHER" id="PTHR12358:SF106">
    <property type="entry name" value="LIPID KINASE YEGS"/>
    <property type="match status" value="1"/>
</dbReference>
<evidence type="ECO:0000256" key="8">
    <source>
        <dbReference type="ARBA" id="ARBA00022840"/>
    </source>
</evidence>
<dbReference type="Pfam" id="PF19279">
    <property type="entry name" value="YegS_C"/>
    <property type="match status" value="1"/>
</dbReference>
<accession>A0A0B2JZ52</accession>
<dbReference type="Pfam" id="PF00781">
    <property type="entry name" value="DAGK_cat"/>
    <property type="match status" value="1"/>
</dbReference>
<dbReference type="GO" id="GO:0046872">
    <property type="term" value="F:metal ion binding"/>
    <property type="evidence" value="ECO:0007669"/>
    <property type="project" value="UniProtKB-KW"/>
</dbReference>
<keyword evidence="12" id="KW-1208">Phospholipid metabolism</keyword>
<dbReference type="STRING" id="82374.NZ47_02500"/>
<evidence type="ECO:0000256" key="10">
    <source>
        <dbReference type="ARBA" id="ARBA00023098"/>
    </source>
</evidence>
<dbReference type="GO" id="GO:0005524">
    <property type="term" value="F:ATP binding"/>
    <property type="evidence" value="ECO:0007669"/>
    <property type="project" value="UniProtKB-KW"/>
</dbReference>
<feature type="domain" description="DAGKc" evidence="13">
    <location>
        <begin position="1"/>
        <end position="127"/>
    </location>
</feature>
<evidence type="ECO:0000256" key="12">
    <source>
        <dbReference type="ARBA" id="ARBA00023264"/>
    </source>
</evidence>
<keyword evidence="5" id="KW-0479">Metal-binding</keyword>
<dbReference type="GO" id="GO:0004143">
    <property type="term" value="F:ATP-dependent diacylglycerol kinase activity"/>
    <property type="evidence" value="ECO:0007669"/>
    <property type="project" value="TreeGrafter"/>
</dbReference>
<evidence type="ECO:0000256" key="4">
    <source>
        <dbReference type="ARBA" id="ARBA00022679"/>
    </source>
</evidence>
<comment type="caution">
    <text evidence="14">The sequence shown here is derived from an EMBL/GenBank/DDBJ whole genome shotgun (WGS) entry which is preliminary data.</text>
</comment>
<evidence type="ECO:0000256" key="3">
    <source>
        <dbReference type="ARBA" id="ARBA00022516"/>
    </source>
</evidence>
<dbReference type="InterPro" id="IPR001206">
    <property type="entry name" value="Diacylglycerol_kinase_cat_dom"/>
</dbReference>
<evidence type="ECO:0000259" key="13">
    <source>
        <dbReference type="PROSITE" id="PS50146"/>
    </source>
</evidence>
<evidence type="ECO:0000256" key="7">
    <source>
        <dbReference type="ARBA" id="ARBA00022777"/>
    </source>
</evidence>
<comment type="cofactor">
    <cofactor evidence="1">
        <name>Mg(2+)</name>
        <dbReference type="ChEBI" id="CHEBI:18420"/>
    </cofactor>
</comment>
<keyword evidence="6" id="KW-0547">Nucleotide-binding</keyword>
<dbReference type="Gene3D" id="2.60.200.40">
    <property type="match status" value="1"/>
</dbReference>
<dbReference type="PROSITE" id="PS50146">
    <property type="entry name" value="DAGK"/>
    <property type="match status" value="1"/>
</dbReference>
<dbReference type="SMART" id="SM00046">
    <property type="entry name" value="DAGKc"/>
    <property type="match status" value="1"/>
</dbReference>
<evidence type="ECO:0000313" key="14">
    <source>
        <dbReference type="EMBL" id="KHM52814.1"/>
    </source>
</evidence>
<dbReference type="NCBIfam" id="TIGR00147">
    <property type="entry name" value="YegS/Rv2252/BmrU family lipid kinase"/>
    <property type="match status" value="1"/>
</dbReference>
<keyword evidence="7 14" id="KW-0418">Kinase</keyword>
<dbReference type="InterPro" id="IPR016064">
    <property type="entry name" value="NAD/diacylglycerol_kinase_sf"/>
</dbReference>
<comment type="similarity">
    <text evidence="2">Belongs to the diacylglycerol/lipid kinase family.</text>
</comment>
<evidence type="ECO:0000313" key="15">
    <source>
        <dbReference type="Proteomes" id="UP000030993"/>
    </source>
</evidence>
<dbReference type="SUPFAM" id="SSF111331">
    <property type="entry name" value="NAD kinase/diacylglycerol kinase-like"/>
    <property type="match status" value="1"/>
</dbReference>
<dbReference type="PANTHER" id="PTHR12358">
    <property type="entry name" value="SPHINGOSINE KINASE"/>
    <property type="match status" value="1"/>
</dbReference>
<evidence type="ECO:0000256" key="2">
    <source>
        <dbReference type="ARBA" id="ARBA00005983"/>
    </source>
</evidence>
<keyword evidence="4" id="KW-0808">Transferase</keyword>
<dbReference type="EMBL" id="JSCE01000046">
    <property type="protein sequence ID" value="KHM52814.1"/>
    <property type="molecule type" value="Genomic_DNA"/>
</dbReference>
<evidence type="ECO:0000256" key="5">
    <source>
        <dbReference type="ARBA" id="ARBA00022723"/>
    </source>
</evidence>
<keyword evidence="15" id="KW-1185">Reference proteome</keyword>
<evidence type="ECO:0000256" key="1">
    <source>
        <dbReference type="ARBA" id="ARBA00001946"/>
    </source>
</evidence>
<dbReference type="RefSeq" id="WP_039206123.1">
    <property type="nucleotide sequence ID" value="NZ_JSCE01000046.1"/>
</dbReference>
<name>A0A0B2JZ52_9FIRM</name>
<gene>
    <name evidence="14" type="ORF">NZ47_02500</name>
</gene>
<dbReference type="InterPro" id="IPR045540">
    <property type="entry name" value="YegS/DAGK_C"/>
</dbReference>
<dbReference type="AlphaFoldDB" id="A0A0B2JZ52"/>
<dbReference type="GO" id="GO:0008654">
    <property type="term" value="P:phospholipid biosynthetic process"/>
    <property type="evidence" value="ECO:0007669"/>
    <property type="project" value="UniProtKB-KW"/>
</dbReference>
<dbReference type="InterPro" id="IPR005218">
    <property type="entry name" value="Diacylglycerol/lipid_kinase"/>
</dbReference>
<dbReference type="eggNOG" id="COG1597">
    <property type="taxonomic scope" value="Bacteria"/>
</dbReference>
<keyword evidence="11" id="KW-0594">Phospholipid biosynthesis</keyword>
<dbReference type="Proteomes" id="UP000030993">
    <property type="component" value="Unassembled WGS sequence"/>
</dbReference>
<organism evidence="14 15">
    <name type="scientific">Anaerovibrio lipolyticus</name>
    <dbReference type="NCBI Taxonomy" id="82374"/>
    <lineage>
        <taxon>Bacteria</taxon>
        <taxon>Bacillati</taxon>
        <taxon>Bacillota</taxon>
        <taxon>Negativicutes</taxon>
        <taxon>Selenomonadales</taxon>
        <taxon>Selenomonadaceae</taxon>
        <taxon>Anaerovibrio</taxon>
    </lineage>
</organism>
<keyword evidence="3" id="KW-0444">Lipid biosynthesis</keyword>
<dbReference type="GO" id="GO:0005886">
    <property type="term" value="C:plasma membrane"/>
    <property type="evidence" value="ECO:0007669"/>
    <property type="project" value="TreeGrafter"/>
</dbReference>
<keyword evidence="9" id="KW-0460">Magnesium</keyword>
<dbReference type="Gene3D" id="3.40.50.10330">
    <property type="entry name" value="Probable inorganic polyphosphate/atp-NAD kinase, domain 1"/>
    <property type="match status" value="1"/>
</dbReference>
<evidence type="ECO:0000256" key="11">
    <source>
        <dbReference type="ARBA" id="ARBA00023209"/>
    </source>
</evidence>
<reference evidence="14 15" key="1">
    <citation type="journal article" date="2013" name="PLoS ONE">
        <title>Identification and characterization of three novel lipases belonging to families II and V from Anaerovibrio lipolyticus 5ST.</title>
        <authorList>
            <person name="Prive F."/>
            <person name="Kaderbhai N.N."/>
            <person name="Girdwood S."/>
            <person name="Worgan H.J."/>
            <person name="Pinloche E."/>
            <person name="Scollan N.D."/>
            <person name="Huws S.A."/>
            <person name="Newbold C.J."/>
        </authorList>
    </citation>
    <scope>NUCLEOTIDE SEQUENCE [LARGE SCALE GENOMIC DNA]</scope>
    <source>
        <strain evidence="14 15">5S</strain>
    </source>
</reference>
<dbReference type="InterPro" id="IPR050187">
    <property type="entry name" value="Lipid_Phosphate_FormReg"/>
</dbReference>
<keyword evidence="8" id="KW-0067">ATP-binding</keyword>
<evidence type="ECO:0000256" key="9">
    <source>
        <dbReference type="ARBA" id="ARBA00022842"/>
    </source>
</evidence>
<evidence type="ECO:0000256" key="6">
    <source>
        <dbReference type="ARBA" id="ARBA00022741"/>
    </source>
</evidence>